<dbReference type="Proteomes" id="UP000606786">
    <property type="component" value="Unassembled WGS sequence"/>
</dbReference>
<dbReference type="EMBL" id="CAJHJT010000034">
    <property type="protein sequence ID" value="CAD7004029.1"/>
    <property type="molecule type" value="Genomic_DNA"/>
</dbReference>
<protein>
    <submittedName>
        <fullName evidence="1">(Mediterranean fruit fly) hypothetical protein</fullName>
    </submittedName>
</protein>
<evidence type="ECO:0000313" key="1">
    <source>
        <dbReference type="EMBL" id="CAD7004029.1"/>
    </source>
</evidence>
<reference evidence="1" key="1">
    <citation type="submission" date="2020-11" db="EMBL/GenBank/DDBJ databases">
        <authorList>
            <person name="Whitehead M."/>
        </authorList>
    </citation>
    <scope>NUCLEOTIDE SEQUENCE</scope>
    <source>
        <strain evidence="1">EGII</strain>
    </source>
</reference>
<dbReference type="AlphaFoldDB" id="A0A811UXV7"/>
<accession>A0A811UXV7</accession>
<comment type="caution">
    <text evidence="1">The sequence shown here is derived from an EMBL/GenBank/DDBJ whole genome shotgun (WGS) entry which is preliminary data.</text>
</comment>
<feature type="non-terminal residue" evidence="1">
    <location>
        <position position="52"/>
    </location>
</feature>
<name>A0A811UXV7_CERCA</name>
<sequence>MVLDYEIKNRRRTEVDNCYKSKIIIAGKFDLSPRTRISVVKPLFKTTEDAVG</sequence>
<gene>
    <name evidence="1" type="ORF">CCAP1982_LOCUS12453</name>
</gene>
<proteinExistence type="predicted"/>
<keyword evidence="2" id="KW-1185">Reference proteome</keyword>
<evidence type="ECO:0000313" key="2">
    <source>
        <dbReference type="Proteomes" id="UP000606786"/>
    </source>
</evidence>
<organism evidence="1 2">
    <name type="scientific">Ceratitis capitata</name>
    <name type="common">Mediterranean fruit fly</name>
    <name type="synonym">Tephritis capitata</name>
    <dbReference type="NCBI Taxonomy" id="7213"/>
    <lineage>
        <taxon>Eukaryota</taxon>
        <taxon>Metazoa</taxon>
        <taxon>Ecdysozoa</taxon>
        <taxon>Arthropoda</taxon>
        <taxon>Hexapoda</taxon>
        <taxon>Insecta</taxon>
        <taxon>Pterygota</taxon>
        <taxon>Neoptera</taxon>
        <taxon>Endopterygota</taxon>
        <taxon>Diptera</taxon>
        <taxon>Brachycera</taxon>
        <taxon>Muscomorpha</taxon>
        <taxon>Tephritoidea</taxon>
        <taxon>Tephritidae</taxon>
        <taxon>Ceratitis</taxon>
        <taxon>Ceratitis</taxon>
    </lineage>
</organism>